<keyword evidence="3" id="KW-0551">Lipid droplet</keyword>
<keyword evidence="7" id="KW-1185">Reference proteome</keyword>
<dbReference type="ESTHER" id="talsn-b8mh07">
    <property type="family name" value="LIDHydrolase"/>
</dbReference>
<dbReference type="InParanoid" id="B8MH07"/>
<dbReference type="GO" id="GO:0005811">
    <property type="term" value="C:lipid droplet"/>
    <property type="evidence" value="ECO:0007669"/>
    <property type="project" value="UniProtKB-SubCell"/>
</dbReference>
<dbReference type="EMBL" id="EQ962656">
    <property type="protein sequence ID" value="EED16821.1"/>
    <property type="molecule type" value="Genomic_DNA"/>
</dbReference>
<dbReference type="Pfam" id="PF10230">
    <property type="entry name" value="LIDHydrolase"/>
    <property type="match status" value="1"/>
</dbReference>
<dbReference type="Gene3D" id="3.40.50.1820">
    <property type="entry name" value="alpha/beta hydrolase"/>
    <property type="match status" value="1"/>
</dbReference>
<keyword evidence="4" id="KW-0378">Hydrolase</keyword>
<evidence type="ECO:0008006" key="8">
    <source>
        <dbReference type="Google" id="ProtNLM"/>
    </source>
</evidence>
<dbReference type="PANTHER" id="PTHR13390:SF0">
    <property type="entry name" value="LIPID DROPLET-ASSOCIATED HYDROLASE"/>
    <property type="match status" value="1"/>
</dbReference>
<dbReference type="GeneID" id="8100997"/>
<name>B8MH07_TALSN</name>
<sequence length="511" mass="57916">MVILFRVFTFVRSSGDIPRFEAVKQQLGIEANYIDTEFQSRLEGYENVRAQCRNCGNWDAHCETRWPFFTVCFVPLIPLSTHKYKEVRCYRCGFSQDLSMRPDINPGTQPPPGMPWGPAYGPPQPPQYAYQPQQHPPAGYPSGPPVASGGNQDAGHTTFKYNKMSRHHCRDFICLPSPSPSPYHIFFLPGNPGLVEYYARFLLLLHSTLNHASSIQFNIAGCSYAGFETEHSSLEYDNGGHKLYDIAEQVDYSLERLQDYINQTEEKQTKAKVILIGHSFGTFVIAEMMKRIYTSSTKDQQQNYEIIGNIHLFPPIPDIARSPRGVKAAGIVKWRYLPGIISYIAKAVYNLPYSLSNAVVRYLTAFPSDSEALHTTRMFFGSRNGVAQALYLAQHEFDEIKTSRWEAALRAIASHHQQENQQGKFPIRIFFGVNDHWVNNELRDAFIYKYCDPNGPLAFGKEVLDLRARIDPSVDGDESSVVIPHDFSIGHSEHVVPYAAEYVEEIIGIKV</sequence>
<evidence type="ECO:0000313" key="6">
    <source>
        <dbReference type="EMBL" id="EED16821.1"/>
    </source>
</evidence>
<dbReference type="VEuPathDB" id="FungiDB:TSTA_018870"/>
<dbReference type="AlphaFoldDB" id="B8MH07"/>
<comment type="subcellular location">
    <subcellularLocation>
        <location evidence="1">Lipid droplet</location>
    </subcellularLocation>
</comment>
<accession>B8MH07</accession>
<evidence type="ECO:0000256" key="2">
    <source>
        <dbReference type="ARBA" id="ARBA00008300"/>
    </source>
</evidence>
<dbReference type="SUPFAM" id="SSF53474">
    <property type="entry name" value="alpha/beta-Hydrolases"/>
    <property type="match status" value="1"/>
</dbReference>
<dbReference type="OrthoDB" id="448051at2759"/>
<comment type="similarity">
    <text evidence="2">Belongs to the AB hydrolase superfamily. LDAH family.</text>
</comment>
<dbReference type="eggNOG" id="KOG3975">
    <property type="taxonomic scope" value="Eukaryota"/>
</dbReference>
<protein>
    <recommendedName>
        <fullName evidence="8">Lipid droplet-associated hydrolase</fullName>
    </recommendedName>
</protein>
<evidence type="ECO:0000313" key="7">
    <source>
        <dbReference type="Proteomes" id="UP000001745"/>
    </source>
</evidence>
<evidence type="ECO:0000256" key="3">
    <source>
        <dbReference type="ARBA" id="ARBA00022677"/>
    </source>
</evidence>
<dbReference type="PANTHER" id="PTHR13390">
    <property type="entry name" value="LIPASE"/>
    <property type="match status" value="1"/>
</dbReference>
<evidence type="ECO:0000256" key="1">
    <source>
        <dbReference type="ARBA" id="ARBA00004502"/>
    </source>
</evidence>
<dbReference type="InterPro" id="IPR019363">
    <property type="entry name" value="LDAH"/>
</dbReference>
<dbReference type="FunCoup" id="B8MH07">
    <property type="interactions" value="92"/>
</dbReference>
<dbReference type="HOGENOM" id="CLU_018394_3_0_1"/>
<dbReference type="PhylomeDB" id="B8MH07"/>
<dbReference type="InterPro" id="IPR029058">
    <property type="entry name" value="AB_hydrolase_fold"/>
</dbReference>
<feature type="compositionally biased region" description="Pro residues" evidence="5">
    <location>
        <begin position="108"/>
        <end position="126"/>
    </location>
</feature>
<dbReference type="GO" id="GO:0016298">
    <property type="term" value="F:lipase activity"/>
    <property type="evidence" value="ECO:0007669"/>
    <property type="project" value="InterPro"/>
</dbReference>
<dbReference type="GO" id="GO:0019915">
    <property type="term" value="P:lipid storage"/>
    <property type="evidence" value="ECO:0007669"/>
    <property type="project" value="InterPro"/>
</dbReference>
<dbReference type="Proteomes" id="UP000001745">
    <property type="component" value="Unassembled WGS sequence"/>
</dbReference>
<evidence type="ECO:0000256" key="4">
    <source>
        <dbReference type="ARBA" id="ARBA00022801"/>
    </source>
</evidence>
<gene>
    <name evidence="6" type="ORF">TSTA_018870</name>
</gene>
<evidence type="ECO:0000256" key="5">
    <source>
        <dbReference type="SAM" id="MobiDB-lite"/>
    </source>
</evidence>
<feature type="compositionally biased region" description="Pro residues" evidence="5">
    <location>
        <begin position="134"/>
        <end position="144"/>
    </location>
</feature>
<organism evidence="6 7">
    <name type="scientific">Talaromyces stipitatus (strain ATCC 10500 / CBS 375.48 / QM 6759 / NRRL 1006)</name>
    <name type="common">Penicillium stipitatum</name>
    <dbReference type="NCBI Taxonomy" id="441959"/>
    <lineage>
        <taxon>Eukaryota</taxon>
        <taxon>Fungi</taxon>
        <taxon>Dikarya</taxon>
        <taxon>Ascomycota</taxon>
        <taxon>Pezizomycotina</taxon>
        <taxon>Eurotiomycetes</taxon>
        <taxon>Eurotiomycetidae</taxon>
        <taxon>Eurotiales</taxon>
        <taxon>Trichocomaceae</taxon>
        <taxon>Talaromyces</taxon>
        <taxon>Talaromyces sect. Talaromyces</taxon>
    </lineage>
</organism>
<reference evidence="7" key="1">
    <citation type="journal article" date="2015" name="Genome Announc.">
        <title>Genome sequence of the AIDS-associated pathogen Penicillium marneffei (ATCC18224) and its near taxonomic relative Talaromyces stipitatus (ATCC10500).</title>
        <authorList>
            <person name="Nierman W.C."/>
            <person name="Fedorova-Abrams N.D."/>
            <person name="Andrianopoulos A."/>
        </authorList>
    </citation>
    <scope>NUCLEOTIDE SEQUENCE [LARGE SCALE GENOMIC DNA]</scope>
    <source>
        <strain evidence="7">ATCC 10500 / CBS 375.48 / QM 6759 / NRRL 1006</strain>
    </source>
</reference>
<feature type="region of interest" description="Disordered" evidence="5">
    <location>
        <begin position="101"/>
        <end position="153"/>
    </location>
</feature>
<dbReference type="RefSeq" id="XP_002484055.1">
    <property type="nucleotide sequence ID" value="XM_002484010.1"/>
</dbReference>
<proteinExistence type="inferred from homology"/>
<dbReference type="OMA" id="RIGGCEM"/>